<evidence type="ECO:0000256" key="4">
    <source>
        <dbReference type="ARBA" id="ARBA00023239"/>
    </source>
</evidence>
<comment type="similarity">
    <text evidence="2">Belongs to the HpcH/HpaI aldolase family.</text>
</comment>
<dbReference type="Pfam" id="PF03328">
    <property type="entry name" value="HpcH_HpaI"/>
    <property type="match status" value="1"/>
</dbReference>
<organism evidence="8 9">
    <name type="scientific">Rhizobium glycinendophyticum</name>
    <dbReference type="NCBI Taxonomy" id="2589807"/>
    <lineage>
        <taxon>Bacteria</taxon>
        <taxon>Pseudomonadati</taxon>
        <taxon>Pseudomonadota</taxon>
        <taxon>Alphaproteobacteria</taxon>
        <taxon>Hyphomicrobiales</taxon>
        <taxon>Rhizobiaceae</taxon>
        <taxon>Rhizobium/Agrobacterium group</taxon>
        <taxon>Rhizobium</taxon>
    </lineage>
</organism>
<dbReference type="GO" id="GO:0016832">
    <property type="term" value="F:aldehyde-lyase activity"/>
    <property type="evidence" value="ECO:0007669"/>
    <property type="project" value="UniProtKB-ARBA"/>
</dbReference>
<comment type="caution">
    <text evidence="8">The sequence shown here is derived from an EMBL/GenBank/DDBJ whole genome shotgun (WGS) entry which is preliminary data.</text>
</comment>
<keyword evidence="9" id="KW-1185">Reference proteome</keyword>
<evidence type="ECO:0000256" key="2">
    <source>
        <dbReference type="ARBA" id="ARBA00005568"/>
    </source>
</evidence>
<dbReference type="GO" id="GO:0005737">
    <property type="term" value="C:cytoplasm"/>
    <property type="evidence" value="ECO:0007669"/>
    <property type="project" value="TreeGrafter"/>
</dbReference>
<accession>A0A504U9M0</accession>
<name>A0A504U9M0_9HYPH</name>
<feature type="domain" description="HpcH/HpaI aldolase/citrate lyase" evidence="7">
    <location>
        <begin position="20"/>
        <end position="243"/>
    </location>
</feature>
<protein>
    <submittedName>
        <fullName evidence="8">HpcH/HpaI aldolase/citrate lyase family protein</fullName>
    </submittedName>
</protein>
<dbReference type="AlphaFoldDB" id="A0A504U9M0"/>
<keyword evidence="5" id="KW-0670">Pyruvate</keyword>
<dbReference type="InterPro" id="IPR005000">
    <property type="entry name" value="Aldolase/citrate-lyase_domain"/>
</dbReference>
<dbReference type="OrthoDB" id="9802624at2"/>
<dbReference type="InterPro" id="IPR040442">
    <property type="entry name" value="Pyrv_kinase-like_dom_sf"/>
</dbReference>
<dbReference type="InterPro" id="IPR015813">
    <property type="entry name" value="Pyrv/PenolPyrv_kinase-like_dom"/>
</dbReference>
<evidence type="ECO:0000256" key="6">
    <source>
        <dbReference type="ARBA" id="ARBA00045074"/>
    </source>
</evidence>
<dbReference type="FunFam" id="3.20.20.60:FF:000004">
    <property type="entry name" value="5-keto-4-deoxy-D-glucarate aldolase"/>
    <property type="match status" value="1"/>
</dbReference>
<evidence type="ECO:0000313" key="8">
    <source>
        <dbReference type="EMBL" id="TPP11894.1"/>
    </source>
</evidence>
<gene>
    <name evidence="8" type="ORF">FJQ55_14195</name>
</gene>
<keyword evidence="3" id="KW-0479">Metal-binding</keyword>
<evidence type="ECO:0000256" key="5">
    <source>
        <dbReference type="ARBA" id="ARBA00023317"/>
    </source>
</evidence>
<dbReference type="PANTHER" id="PTHR30502:SF0">
    <property type="entry name" value="PHOSPHOENOLPYRUVATE CARBOXYLASE FAMILY PROTEIN"/>
    <property type="match status" value="1"/>
</dbReference>
<proteinExistence type="inferred from homology"/>
<evidence type="ECO:0000313" key="9">
    <source>
        <dbReference type="Proteomes" id="UP000316429"/>
    </source>
</evidence>
<evidence type="ECO:0000256" key="3">
    <source>
        <dbReference type="ARBA" id="ARBA00022723"/>
    </source>
</evidence>
<sequence length="272" mass="27965">MPAPVNSFKAALQSGGDLLTGLWVALANPHSAEICAGAGFDWILIDAEHGPNDIPLIAAQLAAVTRHPAHPVVRLPVGEPWLIKQALDIGAQTLMIPMVETAAQAELLAKALRYPPDGIRGMGASLGRASNFGRITDYAETANDQVCLIAQIESRLGVQNAEAILATDGVDAVLIGPADLAADIGYRGKVTVPEVMETVEALIGKIKAAGKPAGIMTGDPEMIALARRAGVRFMANGTDTGLLGKAAATMAAEMRNPQAASKGGASSGSTGY</sequence>
<dbReference type="SUPFAM" id="SSF51621">
    <property type="entry name" value="Phosphoenolpyruvate/pyruvate domain"/>
    <property type="match status" value="1"/>
</dbReference>
<dbReference type="Gene3D" id="3.20.20.60">
    <property type="entry name" value="Phosphoenolpyruvate-binding domains"/>
    <property type="match status" value="1"/>
</dbReference>
<dbReference type="PANTHER" id="PTHR30502">
    <property type="entry name" value="2-KETO-3-DEOXY-L-RHAMNONATE ALDOLASE"/>
    <property type="match status" value="1"/>
</dbReference>
<dbReference type="InterPro" id="IPR050251">
    <property type="entry name" value="HpcH-HpaI_aldolase"/>
</dbReference>
<comment type="catalytic activity">
    <reaction evidence="6">
        <text>D-glyceraldehyde + pyruvate = 2-dehydro-3-deoxy-L-galactonate</text>
        <dbReference type="Rhea" id="RHEA:80055"/>
        <dbReference type="ChEBI" id="CHEBI:15361"/>
        <dbReference type="ChEBI" id="CHEBI:17378"/>
        <dbReference type="ChEBI" id="CHEBI:75545"/>
    </reaction>
</comment>
<keyword evidence="4 8" id="KW-0456">Lyase</keyword>
<dbReference type="RefSeq" id="WP_140828839.1">
    <property type="nucleotide sequence ID" value="NZ_VFYP01000001.1"/>
</dbReference>
<dbReference type="EMBL" id="VFYP01000001">
    <property type="protein sequence ID" value="TPP11894.1"/>
    <property type="molecule type" value="Genomic_DNA"/>
</dbReference>
<evidence type="ECO:0000259" key="7">
    <source>
        <dbReference type="Pfam" id="PF03328"/>
    </source>
</evidence>
<reference evidence="8 9" key="1">
    <citation type="submission" date="2019-06" db="EMBL/GenBank/DDBJ databases">
        <title>Rhizobium sp. CL12 isolated from roots of soybean.</title>
        <authorList>
            <person name="Wang C."/>
        </authorList>
    </citation>
    <scope>NUCLEOTIDE SEQUENCE [LARGE SCALE GENOMIC DNA]</scope>
    <source>
        <strain evidence="8 9">CL12</strain>
    </source>
</reference>
<evidence type="ECO:0000256" key="1">
    <source>
        <dbReference type="ARBA" id="ARBA00001968"/>
    </source>
</evidence>
<dbReference type="Proteomes" id="UP000316429">
    <property type="component" value="Unassembled WGS sequence"/>
</dbReference>
<dbReference type="GO" id="GO:0046872">
    <property type="term" value="F:metal ion binding"/>
    <property type="evidence" value="ECO:0007669"/>
    <property type="project" value="UniProtKB-KW"/>
</dbReference>
<comment type="cofactor">
    <cofactor evidence="1">
        <name>a divalent metal cation</name>
        <dbReference type="ChEBI" id="CHEBI:60240"/>
    </cofactor>
</comment>